<gene>
    <name evidence="2" type="ORF">EVA_12235</name>
</gene>
<proteinExistence type="predicted"/>
<dbReference type="AlphaFoldDB" id="J9CHY1"/>
<sequence length="45" mass="4808">MAGVKGKSGGRRTGAGRPSKTEGCATKVMRVPGYMKDRIETLIRV</sequence>
<organism evidence="2">
    <name type="scientific">gut metagenome</name>
    <dbReference type="NCBI Taxonomy" id="749906"/>
    <lineage>
        <taxon>unclassified sequences</taxon>
        <taxon>metagenomes</taxon>
        <taxon>organismal metagenomes</taxon>
    </lineage>
</organism>
<comment type="caution">
    <text evidence="2">The sequence shown here is derived from an EMBL/GenBank/DDBJ whole genome shotgun (WGS) entry which is preliminary data.</text>
</comment>
<protein>
    <submittedName>
        <fullName evidence="2">Uncharacterized protein</fullName>
    </submittedName>
</protein>
<reference evidence="2" key="1">
    <citation type="journal article" date="2012" name="PLoS ONE">
        <title>Gene sets for utilization of primary and secondary nutrition supplies in the distal gut of endangered iberian lynx.</title>
        <authorList>
            <person name="Alcaide M."/>
            <person name="Messina E."/>
            <person name="Richter M."/>
            <person name="Bargiela R."/>
            <person name="Peplies J."/>
            <person name="Huws S.A."/>
            <person name="Newbold C.J."/>
            <person name="Golyshin P.N."/>
            <person name="Simon M.A."/>
            <person name="Lopez G."/>
            <person name="Yakimov M.M."/>
            <person name="Ferrer M."/>
        </authorList>
    </citation>
    <scope>NUCLEOTIDE SEQUENCE</scope>
</reference>
<feature type="region of interest" description="Disordered" evidence="1">
    <location>
        <begin position="1"/>
        <end position="23"/>
    </location>
</feature>
<name>J9CHY1_9ZZZZ</name>
<accession>J9CHY1</accession>
<evidence type="ECO:0000313" key="2">
    <source>
        <dbReference type="EMBL" id="EJW99655.1"/>
    </source>
</evidence>
<evidence type="ECO:0000256" key="1">
    <source>
        <dbReference type="SAM" id="MobiDB-lite"/>
    </source>
</evidence>
<dbReference type="EMBL" id="AMCI01003710">
    <property type="protein sequence ID" value="EJW99655.1"/>
    <property type="molecule type" value="Genomic_DNA"/>
</dbReference>